<keyword evidence="2" id="KW-1185">Reference proteome</keyword>
<reference evidence="2" key="1">
    <citation type="journal article" date="2022" name="Mol. Ecol. Resour.">
        <title>The genomes of chicory, endive, great burdock and yacon provide insights into Asteraceae palaeo-polyploidization history and plant inulin production.</title>
        <authorList>
            <person name="Fan W."/>
            <person name="Wang S."/>
            <person name="Wang H."/>
            <person name="Wang A."/>
            <person name="Jiang F."/>
            <person name="Liu H."/>
            <person name="Zhao H."/>
            <person name="Xu D."/>
            <person name="Zhang Y."/>
        </authorList>
    </citation>
    <scope>NUCLEOTIDE SEQUENCE [LARGE SCALE GENOMIC DNA]</scope>
    <source>
        <strain evidence="2">cv. Niubang</strain>
    </source>
</reference>
<name>A0ACB9FQK7_ARCLA</name>
<evidence type="ECO:0000313" key="2">
    <source>
        <dbReference type="Proteomes" id="UP001055879"/>
    </source>
</evidence>
<comment type="caution">
    <text evidence="1">The sequence shown here is derived from an EMBL/GenBank/DDBJ whole genome shotgun (WGS) entry which is preliminary data.</text>
</comment>
<gene>
    <name evidence="1" type="ORF">L6452_04066</name>
</gene>
<protein>
    <submittedName>
        <fullName evidence="1">Uncharacterized protein</fullName>
    </submittedName>
</protein>
<dbReference type="Proteomes" id="UP001055879">
    <property type="component" value="Linkage Group LG01"/>
</dbReference>
<reference evidence="1 2" key="2">
    <citation type="journal article" date="2022" name="Mol. Ecol. Resour.">
        <title>The genomes of chicory, endive, great burdock and yacon provide insights into Asteraceae paleo-polyploidization history and plant inulin production.</title>
        <authorList>
            <person name="Fan W."/>
            <person name="Wang S."/>
            <person name="Wang H."/>
            <person name="Wang A."/>
            <person name="Jiang F."/>
            <person name="Liu H."/>
            <person name="Zhao H."/>
            <person name="Xu D."/>
            <person name="Zhang Y."/>
        </authorList>
    </citation>
    <scope>NUCLEOTIDE SEQUENCE [LARGE SCALE GENOMIC DNA]</scope>
    <source>
        <strain evidence="2">cv. Niubang</strain>
    </source>
</reference>
<dbReference type="EMBL" id="CM042047">
    <property type="protein sequence ID" value="KAI3772872.1"/>
    <property type="molecule type" value="Genomic_DNA"/>
</dbReference>
<evidence type="ECO:0000313" key="1">
    <source>
        <dbReference type="EMBL" id="KAI3772872.1"/>
    </source>
</evidence>
<accession>A0ACB9FQK7</accession>
<proteinExistence type="predicted"/>
<sequence>MAHRLLETIRLNNEPIINMTLLRTHPPEFTHPASTINTESRIQAHSLTQLTTGDLPPPAAAHESRFCCSRRSVQNDLPLDDYAMDIDFDDLDGPSKAPVTKAGKFAPKNSKFKPTKPKREPEVPVPLPQSNPVTVPKVELDDSKPPQQEPPPVDSIYSKTEIEQPSHTDPISHDANGSVKMDTDATEMEIDNEQEPDDVDRVVREIDVFITSSVDADSKLYVLQYPLRQSWRPYELEERCEKVRVKPETAEVEVEMSVQVDSENFDADAGDDKAMPKQVLSSAWKPPPATGYAVGILVGNELHLNPVHAVVQLRPSMQHLKLRPPSKKTNATRDDEDMIDSADIKSEKAVKQPKKQSKPPGAVNEQNEDTREQWIPLKYHGAASELSDTYIGKMVEQPTSQIQFSMSPSDYIDSLCPATANDKLRSKGPSRSSLLKLPLEERYKTWLLQGPPVHRFTALKHLAPNESDEDIFRVLQSHAQLVQGLWVAKSKLKYGKDVGKEVLLRNYVLLQFSKNPFFHEVQLPKSLSFSETIKGILDEFATRRDSCRDWKFKERPDDSFIKQYPNVVEEQKKIWDLVEPQINEFLFRQSSKHSIGDRRTTSNSTNDVALRTTNVPPSRTPMLDEAREALPKALQKVFQAYKVCSLNQIRQRLRDMAVSENTLRKGTREARAAAAAADAPQEELQKTLNQVAANIHGSFVSRSSPDHPQYDELRNIVINLFLAEGPKGRLKKASIYAAASMQLKREITNVEYQKLNEHNGVE</sequence>
<organism evidence="1 2">
    <name type="scientific">Arctium lappa</name>
    <name type="common">Greater burdock</name>
    <name type="synonym">Lappa major</name>
    <dbReference type="NCBI Taxonomy" id="4217"/>
    <lineage>
        <taxon>Eukaryota</taxon>
        <taxon>Viridiplantae</taxon>
        <taxon>Streptophyta</taxon>
        <taxon>Embryophyta</taxon>
        <taxon>Tracheophyta</taxon>
        <taxon>Spermatophyta</taxon>
        <taxon>Magnoliopsida</taxon>
        <taxon>eudicotyledons</taxon>
        <taxon>Gunneridae</taxon>
        <taxon>Pentapetalae</taxon>
        <taxon>asterids</taxon>
        <taxon>campanulids</taxon>
        <taxon>Asterales</taxon>
        <taxon>Asteraceae</taxon>
        <taxon>Carduoideae</taxon>
        <taxon>Cardueae</taxon>
        <taxon>Arctiinae</taxon>
        <taxon>Arctium</taxon>
    </lineage>
</organism>